<proteinExistence type="predicted"/>
<reference evidence="1 2" key="1">
    <citation type="submission" date="2023-03" db="EMBL/GenBank/DDBJ databases">
        <title>Thalassotalea loyana LMG 22536T draft genome sequence.</title>
        <authorList>
            <person name="Sawabe T."/>
        </authorList>
    </citation>
    <scope>NUCLEOTIDE SEQUENCE [LARGE SCALE GENOMIC DNA]</scope>
    <source>
        <strain evidence="1 2">LMG 22536</strain>
    </source>
</reference>
<organism evidence="1 2">
    <name type="scientific">Thalassotalea loyana</name>
    <dbReference type="NCBI Taxonomy" id="280483"/>
    <lineage>
        <taxon>Bacteria</taxon>
        <taxon>Pseudomonadati</taxon>
        <taxon>Pseudomonadota</taxon>
        <taxon>Gammaproteobacteria</taxon>
        <taxon>Alteromonadales</taxon>
        <taxon>Colwelliaceae</taxon>
        <taxon>Thalassotalea</taxon>
    </lineage>
</organism>
<protein>
    <submittedName>
        <fullName evidence="1">Uncharacterized protein</fullName>
    </submittedName>
</protein>
<evidence type="ECO:0000313" key="2">
    <source>
        <dbReference type="Proteomes" id="UP001157134"/>
    </source>
</evidence>
<sequence>MNYMVIKGLEDPSKAEIVKCSKTKGNLIFNNLGDADDLVEEIEASSEETKARVVAV</sequence>
<keyword evidence="2" id="KW-1185">Reference proteome</keyword>
<dbReference type="RefSeq" id="WP_284296813.1">
    <property type="nucleotide sequence ID" value="NZ_BSSV01000002.1"/>
</dbReference>
<evidence type="ECO:0000313" key="1">
    <source>
        <dbReference type="EMBL" id="GLX85066.1"/>
    </source>
</evidence>
<dbReference type="EMBL" id="BSSV01000002">
    <property type="protein sequence ID" value="GLX85066.1"/>
    <property type="molecule type" value="Genomic_DNA"/>
</dbReference>
<comment type="caution">
    <text evidence="1">The sequence shown here is derived from an EMBL/GenBank/DDBJ whole genome shotgun (WGS) entry which is preliminary data.</text>
</comment>
<accession>A0ABQ6HDV3</accession>
<gene>
    <name evidence="1" type="ORF">tloyanaT_13180</name>
</gene>
<dbReference type="Proteomes" id="UP001157134">
    <property type="component" value="Unassembled WGS sequence"/>
</dbReference>
<name>A0ABQ6HDV3_9GAMM</name>